<dbReference type="PANTHER" id="PTHR11101">
    <property type="entry name" value="PHOSPHATE TRANSPORTER"/>
    <property type="match status" value="1"/>
</dbReference>
<feature type="transmembrane region" description="Helical" evidence="7">
    <location>
        <begin position="550"/>
        <end position="575"/>
    </location>
</feature>
<evidence type="ECO:0000256" key="3">
    <source>
        <dbReference type="ARBA" id="ARBA00022592"/>
    </source>
</evidence>
<feature type="transmembrane region" description="Helical" evidence="7">
    <location>
        <begin position="228"/>
        <end position="248"/>
    </location>
</feature>
<gene>
    <name evidence="9" type="primary">PT1</name>
</gene>
<protein>
    <recommendedName>
        <fullName evidence="7">Phosphate transporter</fullName>
    </recommendedName>
</protein>
<feature type="transmembrane region" description="Helical" evidence="7">
    <location>
        <begin position="356"/>
        <end position="377"/>
    </location>
</feature>
<evidence type="ECO:0000256" key="5">
    <source>
        <dbReference type="ARBA" id="ARBA00022989"/>
    </source>
</evidence>
<dbReference type="GO" id="GO:0016020">
    <property type="term" value="C:membrane"/>
    <property type="evidence" value="ECO:0007669"/>
    <property type="project" value="UniProtKB-SubCell"/>
</dbReference>
<sequence>MSCRRRRHWARGALHMPQRTVAARRMPHAAIEATHGRRPRRRPAYLPHRPPVVSISVPDPLCPPKPKPDPASPMATAVHNIAFLPALPLARSTSPLPPPRALLRRSSFVQPARRIIRRLVSAPRPSPTLPPASPLPLRTVTSAAVLTPGLLVVAGGFVAFALSAALGANDVANSLGTSVGTGAIKVTTALYIGAVMEFAGAVLFGSTVTKTISSGVVTLSAATVAAPVSYMLGMLAVLFGCTVWMAVATKFGLPVSSTHSVVGALIGLGLVSSWGINYGAVQRIIASWFLSPLIGGVVATLLYKTISVAIVDAKRPAQATRRFLPVLAGAASFILTMFVLGKGVRFAQALTPDRVLYIALGVAFACSGVAGALATAIHSRQYIARKFALSSNGTLSTSERSSASISEQQEDVERIFKVLQVVTACLLSFSHGSNDVSNAIGPFAAMYSMWQNNGRLGATVIIPPWVLVLGGLGISTGLGLFGKPVMETVGKKITKLKPTMGFAVELSTALTVLIASEMGLPVSTTHTLIGCIVAIGLSNGDSKAVNKNTLASIAGSWGVTLPFSALVTVVFYIALRPFLPAVPALL</sequence>
<feature type="transmembrane region" description="Helical" evidence="7">
    <location>
        <begin position="323"/>
        <end position="344"/>
    </location>
</feature>
<dbReference type="PANTHER" id="PTHR11101:SF80">
    <property type="entry name" value="PHOSPHATE TRANSPORTER"/>
    <property type="match status" value="1"/>
</dbReference>
<comment type="similarity">
    <text evidence="7">Belongs to the inorganic phosphate transporter (PiT) (TC 2.A.20) family.</text>
</comment>
<evidence type="ECO:0000256" key="8">
    <source>
        <dbReference type="SAM" id="MobiDB-lite"/>
    </source>
</evidence>
<feature type="transmembrane region" description="Helical" evidence="7">
    <location>
        <begin position="456"/>
        <end position="481"/>
    </location>
</feature>
<keyword evidence="6 7" id="KW-0472">Membrane</keyword>
<accession>A0A1B2RUX3</accession>
<feature type="transmembrane region" description="Helical" evidence="7">
    <location>
        <begin position="518"/>
        <end position="538"/>
    </location>
</feature>
<dbReference type="Pfam" id="PF01384">
    <property type="entry name" value="PHO4"/>
    <property type="match status" value="1"/>
</dbReference>
<evidence type="ECO:0000313" key="9">
    <source>
        <dbReference type="EMBL" id="AOC37869.1"/>
    </source>
</evidence>
<name>A0A1B2RUX3_GRALE</name>
<dbReference type="AlphaFoldDB" id="A0A1B2RUX3"/>
<keyword evidence="2 7" id="KW-0813">Transport</keyword>
<dbReference type="InterPro" id="IPR001204">
    <property type="entry name" value="Phos_transporter"/>
</dbReference>
<keyword evidence="5 7" id="KW-1133">Transmembrane helix</keyword>
<evidence type="ECO:0000256" key="4">
    <source>
        <dbReference type="ARBA" id="ARBA00022692"/>
    </source>
</evidence>
<dbReference type="EMBL" id="KU662372">
    <property type="protein sequence ID" value="AOC37869.1"/>
    <property type="molecule type" value="Genomic_DNA"/>
</dbReference>
<dbReference type="GO" id="GO:0035435">
    <property type="term" value="P:phosphate ion transmembrane transport"/>
    <property type="evidence" value="ECO:0007669"/>
    <property type="project" value="TreeGrafter"/>
</dbReference>
<feature type="region of interest" description="Disordered" evidence="8">
    <location>
        <begin position="30"/>
        <end position="50"/>
    </location>
</feature>
<keyword evidence="3 7" id="KW-0592">Phosphate transport</keyword>
<feature type="transmembrane region" description="Helical" evidence="7">
    <location>
        <begin position="189"/>
        <end position="208"/>
    </location>
</feature>
<feature type="transmembrane region" description="Helical" evidence="7">
    <location>
        <begin position="284"/>
        <end position="303"/>
    </location>
</feature>
<keyword evidence="4 7" id="KW-0812">Transmembrane</keyword>
<comment type="function">
    <text evidence="7">Sodium-phosphate symporter.</text>
</comment>
<evidence type="ECO:0000256" key="7">
    <source>
        <dbReference type="RuleBase" id="RU363058"/>
    </source>
</evidence>
<proteinExistence type="inferred from homology"/>
<evidence type="ECO:0000256" key="6">
    <source>
        <dbReference type="ARBA" id="ARBA00023136"/>
    </source>
</evidence>
<dbReference type="GO" id="GO:0005315">
    <property type="term" value="F:phosphate transmembrane transporter activity"/>
    <property type="evidence" value="ECO:0007669"/>
    <property type="project" value="InterPro"/>
</dbReference>
<organism evidence="9">
    <name type="scientific">Gracilariopsis lemaneiformis</name>
    <name type="common">Red alga</name>
    <name type="synonym">Gracilaria lemaneiformis</name>
    <dbReference type="NCBI Taxonomy" id="2782"/>
    <lineage>
        <taxon>Eukaryota</taxon>
        <taxon>Rhodophyta</taxon>
        <taxon>Florideophyceae</taxon>
        <taxon>Rhodymeniophycidae</taxon>
        <taxon>Gracilariales</taxon>
        <taxon>Gracilariaceae</taxon>
        <taxon>Gracilariopsis</taxon>
    </lineage>
</organism>
<feature type="transmembrane region" description="Helical" evidence="7">
    <location>
        <begin position="145"/>
        <end position="168"/>
    </location>
</feature>
<evidence type="ECO:0000256" key="2">
    <source>
        <dbReference type="ARBA" id="ARBA00022448"/>
    </source>
</evidence>
<reference evidence="9" key="1">
    <citation type="submission" date="2016-01" db="EMBL/GenBank/DDBJ databases">
        <title>Cloning and expression analysis of phosphate transporter genes in Gracilariopsis lemaneiformis.</title>
        <authorList>
            <person name="Wei H."/>
            <person name="Sui Z."/>
            <person name="Du Q."/>
            <person name="Shang E."/>
        </authorList>
    </citation>
    <scope>NUCLEOTIDE SEQUENCE</scope>
</reference>
<evidence type="ECO:0000256" key="1">
    <source>
        <dbReference type="ARBA" id="ARBA00004141"/>
    </source>
</evidence>
<comment type="subcellular location">
    <subcellularLocation>
        <location evidence="1 7">Membrane</location>
        <topology evidence="1 7">Multi-pass membrane protein</topology>
    </subcellularLocation>
</comment>